<dbReference type="InterPro" id="IPR036779">
    <property type="entry name" value="LysM_dom_sf"/>
</dbReference>
<dbReference type="SMART" id="SM00257">
    <property type="entry name" value="LysM"/>
    <property type="match status" value="1"/>
</dbReference>
<comment type="caution">
    <text evidence="4">The sequence shown here is derived from an EMBL/GenBank/DDBJ whole genome shotgun (WGS) entry which is preliminary data.</text>
</comment>
<evidence type="ECO:0000256" key="2">
    <source>
        <dbReference type="SAM" id="SignalP"/>
    </source>
</evidence>
<evidence type="ECO:0000256" key="1">
    <source>
        <dbReference type="SAM" id="MobiDB-lite"/>
    </source>
</evidence>
<proteinExistence type="predicted"/>
<dbReference type="CDD" id="cd00118">
    <property type="entry name" value="LysM"/>
    <property type="match status" value="1"/>
</dbReference>
<dbReference type="InterPro" id="IPR050570">
    <property type="entry name" value="Cell_wall_metabolism_enzyme"/>
</dbReference>
<keyword evidence="2" id="KW-0732">Signal</keyword>
<dbReference type="Gene3D" id="3.10.350.10">
    <property type="entry name" value="LysM domain"/>
    <property type="match status" value="1"/>
</dbReference>
<dbReference type="Pfam" id="PF01476">
    <property type="entry name" value="LysM"/>
    <property type="match status" value="1"/>
</dbReference>
<feature type="domain" description="LysM" evidence="3">
    <location>
        <begin position="32"/>
        <end position="76"/>
    </location>
</feature>
<dbReference type="PROSITE" id="PS51782">
    <property type="entry name" value="LYSM"/>
    <property type="match status" value="1"/>
</dbReference>
<protein>
    <submittedName>
        <fullName evidence="4">Putative lipoprotein YgeR</fullName>
    </submittedName>
</protein>
<dbReference type="PROSITE" id="PS51257">
    <property type="entry name" value="PROKAR_LIPOPROTEIN"/>
    <property type="match status" value="1"/>
</dbReference>
<dbReference type="SUPFAM" id="SSF54106">
    <property type="entry name" value="LysM domain"/>
    <property type="match status" value="1"/>
</dbReference>
<organism evidence="4 5">
    <name type="scientific">Holospora undulata HU1</name>
    <dbReference type="NCBI Taxonomy" id="1321371"/>
    <lineage>
        <taxon>Bacteria</taxon>
        <taxon>Pseudomonadati</taxon>
        <taxon>Pseudomonadota</taxon>
        <taxon>Alphaproteobacteria</taxon>
        <taxon>Holosporales</taxon>
        <taxon>Holosporaceae</taxon>
        <taxon>Holospora</taxon>
    </lineage>
</organism>
<accession>A0A061JG73</accession>
<dbReference type="InterPro" id="IPR011055">
    <property type="entry name" value="Dup_hybrid_motif"/>
</dbReference>
<dbReference type="GO" id="GO:0004222">
    <property type="term" value="F:metalloendopeptidase activity"/>
    <property type="evidence" value="ECO:0007669"/>
    <property type="project" value="TreeGrafter"/>
</dbReference>
<dbReference type="AlphaFoldDB" id="A0A061JG73"/>
<name>A0A061JG73_9PROT</name>
<feature type="region of interest" description="Disordered" evidence="1">
    <location>
        <begin position="78"/>
        <end position="97"/>
    </location>
</feature>
<feature type="compositionally biased region" description="Basic and acidic residues" evidence="1">
    <location>
        <begin position="156"/>
        <end position="167"/>
    </location>
</feature>
<evidence type="ECO:0000313" key="4">
    <source>
        <dbReference type="EMBL" id="ETZ04855.1"/>
    </source>
</evidence>
<dbReference type="InterPro" id="IPR018392">
    <property type="entry name" value="LysM"/>
</dbReference>
<dbReference type="Pfam" id="PF01551">
    <property type="entry name" value="Peptidase_M23"/>
    <property type="match status" value="1"/>
</dbReference>
<feature type="signal peptide" evidence="2">
    <location>
        <begin position="1"/>
        <end position="17"/>
    </location>
</feature>
<dbReference type="PANTHER" id="PTHR21666:SF270">
    <property type="entry name" value="MUREIN HYDROLASE ACTIVATOR ENVC"/>
    <property type="match status" value="1"/>
</dbReference>
<dbReference type="InterPro" id="IPR016047">
    <property type="entry name" value="M23ase_b-sheet_dom"/>
</dbReference>
<evidence type="ECO:0000313" key="5">
    <source>
        <dbReference type="Proteomes" id="UP000026922"/>
    </source>
</evidence>
<feature type="region of interest" description="Disordered" evidence="1">
    <location>
        <begin position="119"/>
        <end position="210"/>
    </location>
</feature>
<dbReference type="CDD" id="cd12797">
    <property type="entry name" value="M23_peptidase"/>
    <property type="match status" value="1"/>
</dbReference>
<sequence length="327" mass="35595" precursor="true">MMKKIFRAIFFASIILAGCTPPPTTPVVLKPGQIYVSSSDTIYSIAKCHDISVRELVETNGLTPPYILEEGQVLTLPSKSEAQDSSVPVDDLDSASGDPIALAEETWKDVPLNTSEDIESEVEVIPSPTLPAPESLQENISQKDAPEKSSAPSRKASFENKLAKPSEEVVSPVMGKKSSDHSSPPPSLEKKTKVLKNSNKKGNISKTGEFKPPVQNDLKCVLDKQTAVFHTSPKDPVVACKDGVVVYAGKCDQFHKDPALANKSFVFVSHTDAKGEKWSSVYLGIMPVVKKDQAVKQGEVLGKCQGGVLRFQLRKNRIPVNPKRYLK</sequence>
<dbReference type="Proteomes" id="UP000026922">
    <property type="component" value="Unassembled WGS sequence"/>
</dbReference>
<feature type="chain" id="PRO_5001605499" evidence="2">
    <location>
        <begin position="18"/>
        <end position="327"/>
    </location>
</feature>
<keyword evidence="5" id="KW-1185">Reference proteome</keyword>
<dbReference type="SUPFAM" id="SSF51261">
    <property type="entry name" value="Duplicated hybrid motif"/>
    <property type="match status" value="1"/>
</dbReference>
<dbReference type="Gene3D" id="2.70.70.10">
    <property type="entry name" value="Glucose Permease (Domain IIA)"/>
    <property type="match status" value="1"/>
</dbReference>
<dbReference type="EMBL" id="ARPM03000142">
    <property type="protein sequence ID" value="ETZ04855.1"/>
    <property type="molecule type" value="Genomic_DNA"/>
</dbReference>
<gene>
    <name evidence="4" type="ORF">K737_300734</name>
</gene>
<dbReference type="PANTHER" id="PTHR21666">
    <property type="entry name" value="PEPTIDASE-RELATED"/>
    <property type="match status" value="1"/>
</dbReference>
<evidence type="ECO:0000259" key="3">
    <source>
        <dbReference type="PROSITE" id="PS51782"/>
    </source>
</evidence>
<dbReference type="RefSeq" id="WP_024161444.1">
    <property type="nucleotide sequence ID" value="NZ_ARPM03000142.1"/>
</dbReference>
<reference evidence="4 5" key="1">
    <citation type="journal article" date="2013" name="Genome Announc.">
        <title>Draft Genome Sequence of Holospora undulata Strain HU1, a Micronucleus-Specific Symbiont of the Ciliate Paramecium caudatum.</title>
        <authorList>
            <person name="Dohra H."/>
            <person name="Suzuki H."/>
            <person name="Suzuki T."/>
            <person name="Tanaka K."/>
            <person name="Fujishima M."/>
        </authorList>
    </citation>
    <scope>NUCLEOTIDE SEQUENCE [LARGE SCALE GENOMIC DNA]</scope>
    <source>
        <strain evidence="4 5">HU1</strain>
    </source>
</reference>
<keyword evidence="4" id="KW-0449">Lipoprotein</keyword>